<dbReference type="EMBL" id="BJXR01000033">
    <property type="protein sequence ID" value="GEN09255.1"/>
    <property type="molecule type" value="Genomic_DNA"/>
</dbReference>
<evidence type="ECO:0000313" key="9">
    <source>
        <dbReference type="EMBL" id="SEU16853.1"/>
    </source>
</evidence>
<dbReference type="GO" id="GO:0046872">
    <property type="term" value="F:metal ion binding"/>
    <property type="evidence" value="ECO:0007669"/>
    <property type="project" value="UniProtKB-KW"/>
</dbReference>
<keyword evidence="3 4" id="KW-0408">Iron</keyword>
<evidence type="ECO:0000313" key="11">
    <source>
        <dbReference type="Proteomes" id="UP000321514"/>
    </source>
</evidence>
<dbReference type="SUPFAM" id="SSF46626">
    <property type="entry name" value="Cytochrome c"/>
    <property type="match status" value="1"/>
</dbReference>
<comment type="caution">
    <text evidence="8">The sequence shown here is derived from an EMBL/GenBank/DDBJ whole genome shotgun (WGS) entry which is preliminary data.</text>
</comment>
<evidence type="ECO:0000256" key="4">
    <source>
        <dbReference type="PROSITE-ProRule" id="PRU00433"/>
    </source>
</evidence>
<keyword evidence="6" id="KW-0732">Signal</keyword>
<evidence type="ECO:0000259" key="7">
    <source>
        <dbReference type="PROSITE" id="PS51007"/>
    </source>
</evidence>
<dbReference type="Proteomes" id="UP000183760">
    <property type="component" value="Unassembled WGS sequence"/>
</dbReference>
<proteinExistence type="predicted"/>
<evidence type="ECO:0000256" key="1">
    <source>
        <dbReference type="ARBA" id="ARBA00022617"/>
    </source>
</evidence>
<keyword evidence="10" id="KW-1185">Reference proteome</keyword>
<feature type="compositionally biased region" description="Polar residues" evidence="5">
    <location>
        <begin position="30"/>
        <end position="40"/>
    </location>
</feature>
<feature type="region of interest" description="Disordered" evidence="5">
    <location>
        <begin position="24"/>
        <end position="58"/>
    </location>
</feature>
<evidence type="ECO:0000256" key="2">
    <source>
        <dbReference type="ARBA" id="ARBA00022723"/>
    </source>
</evidence>
<evidence type="ECO:0000256" key="3">
    <source>
        <dbReference type="ARBA" id="ARBA00023004"/>
    </source>
</evidence>
<evidence type="ECO:0000313" key="8">
    <source>
        <dbReference type="EMBL" id="GEN09255.1"/>
    </source>
</evidence>
<keyword evidence="1 4" id="KW-0349">Heme</keyword>
<name>A0A511T520_MYXFU</name>
<accession>A0A511T520</accession>
<evidence type="ECO:0000256" key="5">
    <source>
        <dbReference type="SAM" id="MobiDB-lite"/>
    </source>
</evidence>
<keyword evidence="2 4" id="KW-0479">Metal-binding</keyword>
<dbReference type="Gene3D" id="1.10.760.10">
    <property type="entry name" value="Cytochrome c-like domain"/>
    <property type="match status" value="1"/>
</dbReference>
<dbReference type="Proteomes" id="UP000321514">
    <property type="component" value="Unassembled WGS sequence"/>
</dbReference>
<feature type="domain" description="Cytochrome c" evidence="7">
    <location>
        <begin position="416"/>
        <end position="560"/>
    </location>
</feature>
<dbReference type="EMBL" id="FOIB01000005">
    <property type="protein sequence ID" value="SEU16853.1"/>
    <property type="molecule type" value="Genomic_DNA"/>
</dbReference>
<dbReference type="GO" id="GO:0020037">
    <property type="term" value="F:heme binding"/>
    <property type="evidence" value="ECO:0007669"/>
    <property type="project" value="InterPro"/>
</dbReference>
<dbReference type="PROSITE" id="PS51007">
    <property type="entry name" value="CYTC"/>
    <property type="match status" value="2"/>
</dbReference>
<dbReference type="STRING" id="1334629.MFUL124B02_27830"/>
<reference evidence="8 11" key="2">
    <citation type="submission" date="2019-07" db="EMBL/GenBank/DDBJ databases">
        <title>Whole genome shotgun sequence of Myxococcus fulvus NBRC 100333.</title>
        <authorList>
            <person name="Hosoyama A."/>
            <person name="Uohara A."/>
            <person name="Ohji S."/>
            <person name="Ichikawa N."/>
        </authorList>
    </citation>
    <scope>NUCLEOTIDE SEQUENCE [LARGE SCALE GENOMIC DNA]</scope>
    <source>
        <strain evidence="8 11">NBRC 100333</strain>
    </source>
</reference>
<dbReference type="InterPro" id="IPR009056">
    <property type="entry name" value="Cyt_c-like_dom"/>
</dbReference>
<feature type="signal peptide" evidence="6">
    <location>
        <begin position="1"/>
        <end position="20"/>
    </location>
</feature>
<gene>
    <name evidence="8" type="ORF">MFU01_42920</name>
    <name evidence="9" type="ORF">SAMN05443572_105509</name>
</gene>
<organism evidence="8 11">
    <name type="scientific">Myxococcus fulvus</name>
    <dbReference type="NCBI Taxonomy" id="33"/>
    <lineage>
        <taxon>Bacteria</taxon>
        <taxon>Pseudomonadati</taxon>
        <taxon>Myxococcota</taxon>
        <taxon>Myxococcia</taxon>
        <taxon>Myxococcales</taxon>
        <taxon>Cystobacterineae</taxon>
        <taxon>Myxococcaceae</taxon>
        <taxon>Myxococcus</taxon>
    </lineage>
</organism>
<dbReference type="RefSeq" id="WP_245772377.1">
    <property type="nucleotide sequence ID" value="NZ_BJXR01000033.1"/>
</dbReference>
<protein>
    <recommendedName>
        <fullName evidence="7">Cytochrome c domain-containing protein</fullName>
    </recommendedName>
</protein>
<evidence type="ECO:0000313" key="10">
    <source>
        <dbReference type="Proteomes" id="UP000183760"/>
    </source>
</evidence>
<dbReference type="GO" id="GO:0009055">
    <property type="term" value="F:electron transfer activity"/>
    <property type="evidence" value="ECO:0007669"/>
    <property type="project" value="InterPro"/>
</dbReference>
<dbReference type="AlphaFoldDB" id="A0A511T520"/>
<feature type="chain" id="PRO_5023073187" description="Cytochrome c domain-containing protein" evidence="6">
    <location>
        <begin position="21"/>
        <end position="560"/>
    </location>
</feature>
<sequence>MKKNRGKVGWVFLATSLAMAQGACSKSKDSGPNINQNQTKDGPADQGPDLPRLTGGDSTRGQQVFRFETFGNEGFWTDAVRLPAGIVAARLTPVQALQAGLSVNVDALDDATKAAVAAELASQGTSGPLLNDPATTVALINANAVIGVVVKDTNADGKLDVASGDKVGVSCALCHAITDGSVVKSPNNLGGGSIGKQIDGPTPHNLNVGGIFAVAANTRALYPLLQVKLTANGDKSIGRAPSEQGLTEKSTEAEVDAFASNPAFYPLGSFDDAPDGTGAQQHIAPFFRTDLAAPWGTPGDIARLENFNNLVYTVLLDLTSLVTPGGRTFLQALGGKAAGTELADDYLAILKETQVVGKGGVVGEGFPYITATAVPADQVGTEAAPVGLRVDENALRDLNAYTDSLQAPAPVAFDAARAARGREQFTARCTNCHNVDQSKRVPSFIVPMKSIYPGYNPTVLAERPVEPGIRTIAFAPIQDDPTIIFDDKTVIVEASRRGEPRGSALPLLLDLGRKDRFLHDSSVAGLDALLDPTRGDKAPHPVYVQDATQRGDLVEFLKSL</sequence>
<dbReference type="InterPro" id="IPR036909">
    <property type="entry name" value="Cyt_c-like_dom_sf"/>
</dbReference>
<feature type="domain" description="Cytochrome c" evidence="7">
    <location>
        <begin position="159"/>
        <end position="406"/>
    </location>
</feature>
<reference evidence="9 10" key="1">
    <citation type="submission" date="2016-10" db="EMBL/GenBank/DDBJ databases">
        <authorList>
            <person name="Varghese N."/>
            <person name="Submissions S."/>
        </authorList>
    </citation>
    <scope>NUCLEOTIDE SEQUENCE [LARGE SCALE GENOMIC DNA]</scope>
    <source>
        <strain evidence="9 10">DSM 16525</strain>
    </source>
</reference>
<evidence type="ECO:0000256" key="6">
    <source>
        <dbReference type="SAM" id="SignalP"/>
    </source>
</evidence>